<dbReference type="STRING" id="551991.SAMN05192529_11877"/>
<organism evidence="1 2">
    <name type="scientific">Arachidicoccus rhizosphaerae</name>
    <dbReference type="NCBI Taxonomy" id="551991"/>
    <lineage>
        <taxon>Bacteria</taxon>
        <taxon>Pseudomonadati</taxon>
        <taxon>Bacteroidota</taxon>
        <taxon>Chitinophagia</taxon>
        <taxon>Chitinophagales</taxon>
        <taxon>Chitinophagaceae</taxon>
        <taxon>Arachidicoccus</taxon>
    </lineage>
</organism>
<reference evidence="1 2" key="1">
    <citation type="submission" date="2016-10" db="EMBL/GenBank/DDBJ databases">
        <authorList>
            <person name="de Groot N.N."/>
        </authorList>
    </citation>
    <scope>NUCLEOTIDE SEQUENCE [LARGE SCALE GENOMIC DNA]</scope>
    <source>
        <strain evidence="1 2">Vu-144</strain>
    </source>
</reference>
<dbReference type="Proteomes" id="UP000199041">
    <property type="component" value="Unassembled WGS sequence"/>
</dbReference>
<evidence type="ECO:0000313" key="2">
    <source>
        <dbReference type="Proteomes" id="UP000199041"/>
    </source>
</evidence>
<gene>
    <name evidence="1" type="ORF">SAMN05192529_11877</name>
</gene>
<dbReference type="EMBL" id="FNQY01000018">
    <property type="protein sequence ID" value="SEA43679.1"/>
    <property type="molecule type" value="Genomic_DNA"/>
</dbReference>
<dbReference type="RefSeq" id="WP_091399837.1">
    <property type="nucleotide sequence ID" value="NZ_FNQY01000018.1"/>
</dbReference>
<keyword evidence="2" id="KW-1185">Reference proteome</keyword>
<name>A0A1H4B6D0_9BACT</name>
<proteinExistence type="predicted"/>
<evidence type="ECO:0000313" key="1">
    <source>
        <dbReference type="EMBL" id="SEA43679.1"/>
    </source>
</evidence>
<accession>A0A1H4B6D0</accession>
<dbReference type="OrthoDB" id="766298at2"/>
<dbReference type="AlphaFoldDB" id="A0A1H4B6D0"/>
<sequence length="166" mass="19384">MKVKYKTLLIFLGIIAFFAFAFWGIMVGSGNYGYAQRYVFDVSSGNLIKAIEDLKMDSLNFSLSDNIDELDSIDTANSHFHVEVYLKKQDISFVFFIELDDRKLNSSELYLVSVNNWTGIGDRKTINGDFKRDENLKVKRIFEEEILNNLKLNYHNFGNNMFIFWK</sequence>
<protein>
    <submittedName>
        <fullName evidence="1">Uncharacterized protein</fullName>
    </submittedName>
</protein>